<organism evidence="2 3">
    <name type="scientific">Candidatus Nealsonbacteria bacterium CG23_combo_of_CG06-09_8_20_14_all_38_19</name>
    <dbReference type="NCBI Taxonomy" id="1974721"/>
    <lineage>
        <taxon>Bacteria</taxon>
        <taxon>Candidatus Nealsoniibacteriota</taxon>
    </lineage>
</organism>
<dbReference type="Proteomes" id="UP000230273">
    <property type="component" value="Unassembled WGS sequence"/>
</dbReference>
<name>A0A2G9YWB0_9BACT</name>
<sequence>MKPIKRENTTESSELGEFSQSLINVGKEIEGKLAEKERLEEEVRKREVQVRKLQIEIFEAQTKLAKLSSELSRLEEQRKKLEEQKPEWANLIKRTQDKKV</sequence>
<dbReference type="EMBL" id="PCRP01000044">
    <property type="protein sequence ID" value="PIP23546.1"/>
    <property type="molecule type" value="Genomic_DNA"/>
</dbReference>
<evidence type="ECO:0000256" key="1">
    <source>
        <dbReference type="SAM" id="Coils"/>
    </source>
</evidence>
<evidence type="ECO:0000313" key="2">
    <source>
        <dbReference type="EMBL" id="PIP23546.1"/>
    </source>
</evidence>
<comment type="caution">
    <text evidence="2">The sequence shown here is derived from an EMBL/GenBank/DDBJ whole genome shotgun (WGS) entry which is preliminary data.</text>
</comment>
<evidence type="ECO:0000313" key="3">
    <source>
        <dbReference type="Proteomes" id="UP000230273"/>
    </source>
</evidence>
<accession>A0A2G9YWB0</accession>
<keyword evidence="1" id="KW-0175">Coiled coil</keyword>
<gene>
    <name evidence="2" type="ORF">COX36_02735</name>
</gene>
<feature type="coiled-coil region" evidence="1">
    <location>
        <begin position="22"/>
        <end position="98"/>
    </location>
</feature>
<reference evidence="2 3" key="1">
    <citation type="submission" date="2017-09" db="EMBL/GenBank/DDBJ databases">
        <title>Depth-based differentiation of microbial function through sediment-hosted aquifers and enrichment of novel symbionts in the deep terrestrial subsurface.</title>
        <authorList>
            <person name="Probst A.J."/>
            <person name="Ladd B."/>
            <person name="Jarett J.K."/>
            <person name="Geller-Mcgrath D.E."/>
            <person name="Sieber C.M."/>
            <person name="Emerson J.B."/>
            <person name="Anantharaman K."/>
            <person name="Thomas B.C."/>
            <person name="Malmstrom R."/>
            <person name="Stieglmeier M."/>
            <person name="Klingl A."/>
            <person name="Woyke T."/>
            <person name="Ryan C.M."/>
            <person name="Banfield J.F."/>
        </authorList>
    </citation>
    <scope>NUCLEOTIDE SEQUENCE [LARGE SCALE GENOMIC DNA]</scope>
    <source>
        <strain evidence="2">CG23_combo_of_CG06-09_8_20_14_all_38_19</strain>
    </source>
</reference>
<proteinExistence type="predicted"/>
<dbReference type="AlphaFoldDB" id="A0A2G9YWB0"/>
<protein>
    <submittedName>
        <fullName evidence="2">Uncharacterized protein</fullName>
    </submittedName>
</protein>